<protein>
    <submittedName>
        <fullName evidence="1">Uncharacterized protein</fullName>
    </submittedName>
</protein>
<dbReference type="KEGG" id="orh:Ornrh_0331"/>
<evidence type="ECO:0000313" key="1">
    <source>
        <dbReference type="EMBL" id="AFL96548.1"/>
    </source>
</evidence>
<dbReference type="Proteomes" id="UP000006051">
    <property type="component" value="Chromosome"/>
</dbReference>
<gene>
    <name evidence="1" type="ordered locus">Ornrh_0331</name>
</gene>
<evidence type="ECO:0000313" key="2">
    <source>
        <dbReference type="Proteomes" id="UP000006051"/>
    </source>
</evidence>
<dbReference type="AlphaFoldDB" id="I3ZXW4"/>
<sequence length="45" mass="5023">MLLFIGLIPLSTDPFIGFGLVFSSHPVSPYGLPYAYGWLTENNYN</sequence>
<keyword evidence="2" id="KW-1185">Reference proteome</keyword>
<proteinExistence type="predicted"/>
<name>I3ZXW4_ORNRL</name>
<accession>I3ZXW4</accession>
<dbReference type="HOGENOM" id="CLU_3202808_0_0_10"/>
<reference evidence="1 2" key="1">
    <citation type="submission" date="2012-06" db="EMBL/GenBank/DDBJ databases">
        <title>The complete genome of Ornithobacterium rhinotracheale DSM 15997.</title>
        <authorList>
            <consortium name="US DOE Joint Genome Institute (JGI-PGF)"/>
            <person name="Lucas S."/>
            <person name="Copeland A."/>
            <person name="Lapidus A."/>
            <person name="Goodwin L."/>
            <person name="Pitluck S."/>
            <person name="Peters L."/>
            <person name="Mikhailova N."/>
            <person name="Teshima H."/>
            <person name="Kyrpides N."/>
            <person name="Mavromatis K."/>
            <person name="Pagani I."/>
            <person name="Ivanova N."/>
            <person name="Ovchinnikova G."/>
            <person name="Zeytun A."/>
            <person name="Detter J.C."/>
            <person name="Han C."/>
            <person name="Land M."/>
            <person name="Hauser L."/>
            <person name="Markowitz V."/>
            <person name="Cheng J.-F."/>
            <person name="Hugenholtz P."/>
            <person name="Woyke T."/>
            <person name="Wu D."/>
            <person name="Lang E."/>
            <person name="Kopitz M."/>
            <person name="Brambilla E."/>
            <person name="Klenk H.-P."/>
            <person name="Eisen J.A."/>
        </authorList>
    </citation>
    <scope>NUCLEOTIDE SEQUENCE [LARGE SCALE GENOMIC DNA]</scope>
    <source>
        <strain evidence="2">ATCC 51463 / DSM 15997 / CCUG 23171 / LMG 9086</strain>
    </source>
</reference>
<organism evidence="1 2">
    <name type="scientific">Ornithobacterium rhinotracheale (strain ATCC 51463 / DSM 15997 / CCUG 23171 / CIP 104009 / LMG 9086)</name>
    <dbReference type="NCBI Taxonomy" id="867902"/>
    <lineage>
        <taxon>Bacteria</taxon>
        <taxon>Pseudomonadati</taxon>
        <taxon>Bacteroidota</taxon>
        <taxon>Flavobacteriia</taxon>
        <taxon>Flavobacteriales</taxon>
        <taxon>Weeksellaceae</taxon>
        <taxon>Ornithobacterium</taxon>
    </lineage>
</organism>
<dbReference type="EMBL" id="CP003283">
    <property type="protein sequence ID" value="AFL96548.1"/>
    <property type="molecule type" value="Genomic_DNA"/>
</dbReference>